<sequence length="461" mass="49674">MEEEGDSSPCVQIQSGRLSGRRNTSPRRGGPTPPPAVPHRCLHKIALVTPRQGVARGIRHQRHPRTVPRTEGRIGPLRRPRGTQTPLPVIEAITDALANPLANRGRLTAGERNSEALVQSARQAMADLLGADPAGVVFGRSATALTYDFSRTLAKTWSPGDEVVVSRLDHDSNIRPWIQAAEAAGATVRWADFDPATGELTPDDISTQLGDRTRLVAVTAASNLIGTRPAIPEISRRVHAAGALLYVDGVHYTAHAHVDIQQLGADFFCCSPYKFFGPHLGVLASRPELLETLTPDKLLPSTNAVPERFEFGTLPYEFLAGTRAAVDFLATLAPGAEGSRRERLASSFTALEQYEATLRRRIDEGLAALDPITIHSRAADRTPTVLLTIDGRDTTDAYRHLASRGVDAPSGSFYAVEASRRLGLGDTGGLRIGLAPYNSAEDVDRLLEALADFLRTPGPRG</sequence>
<gene>
    <name evidence="3" type="ORF">SSPO_094900</name>
</gene>
<accession>A0A499UZX6</accession>
<organism evidence="3 4">
    <name type="scientific">Streptomyces antimycoticus</name>
    <dbReference type="NCBI Taxonomy" id="68175"/>
    <lineage>
        <taxon>Bacteria</taxon>
        <taxon>Bacillati</taxon>
        <taxon>Actinomycetota</taxon>
        <taxon>Actinomycetes</taxon>
        <taxon>Kitasatosporales</taxon>
        <taxon>Streptomycetaceae</taxon>
        <taxon>Streptomyces</taxon>
        <taxon>Streptomyces violaceusniger group</taxon>
    </lineage>
</organism>
<dbReference type="InterPro" id="IPR015424">
    <property type="entry name" value="PyrdxlP-dep_Trfase"/>
</dbReference>
<dbReference type="InterPro" id="IPR000192">
    <property type="entry name" value="Aminotrans_V_dom"/>
</dbReference>
<dbReference type="Proteomes" id="UP000463951">
    <property type="component" value="Chromosome"/>
</dbReference>
<dbReference type="InterPro" id="IPR011340">
    <property type="entry name" value="Cys_dSase-rel"/>
</dbReference>
<dbReference type="InterPro" id="IPR015421">
    <property type="entry name" value="PyrdxlP-dep_Trfase_major"/>
</dbReference>
<dbReference type="Gene3D" id="3.40.640.10">
    <property type="entry name" value="Type I PLP-dependent aspartate aminotransferase-like (Major domain)"/>
    <property type="match status" value="1"/>
</dbReference>
<evidence type="ECO:0000256" key="1">
    <source>
        <dbReference type="SAM" id="MobiDB-lite"/>
    </source>
</evidence>
<name>A0A499UZX6_9ACTN</name>
<evidence type="ECO:0000259" key="2">
    <source>
        <dbReference type="Pfam" id="PF00266"/>
    </source>
</evidence>
<dbReference type="AlphaFoldDB" id="A0A499UZX6"/>
<reference evidence="3 4" key="1">
    <citation type="journal article" date="2020" name="Int. J. Syst. Evol. Microbiol.">
        <title>Reclassification of Streptomyces castelarensis and Streptomyces sporoclivatus as later heterotypic synonyms of Streptomyces antimycoticus.</title>
        <authorList>
            <person name="Komaki H."/>
            <person name="Tamura T."/>
        </authorList>
    </citation>
    <scope>NUCLEOTIDE SEQUENCE [LARGE SCALE GENOMIC DNA]</scope>
    <source>
        <strain evidence="3 4">NBRC 100767</strain>
    </source>
</reference>
<proteinExistence type="predicted"/>
<dbReference type="PANTHER" id="PTHR43586">
    <property type="entry name" value="CYSTEINE DESULFURASE"/>
    <property type="match status" value="1"/>
</dbReference>
<protein>
    <submittedName>
        <fullName evidence="3">Cysteine desulfurase-like protein</fullName>
    </submittedName>
</protein>
<feature type="region of interest" description="Disordered" evidence="1">
    <location>
        <begin position="60"/>
        <end position="84"/>
    </location>
</feature>
<evidence type="ECO:0000313" key="3">
    <source>
        <dbReference type="EMBL" id="BBJ46772.1"/>
    </source>
</evidence>
<dbReference type="Pfam" id="PF00266">
    <property type="entry name" value="Aminotran_5"/>
    <property type="match status" value="1"/>
</dbReference>
<dbReference type="InterPro" id="IPR015422">
    <property type="entry name" value="PyrdxlP-dep_Trfase_small"/>
</dbReference>
<evidence type="ECO:0000313" key="4">
    <source>
        <dbReference type="Proteomes" id="UP000463951"/>
    </source>
</evidence>
<dbReference type="EMBL" id="AP019620">
    <property type="protein sequence ID" value="BBJ46772.1"/>
    <property type="molecule type" value="Genomic_DNA"/>
</dbReference>
<dbReference type="SUPFAM" id="SSF53383">
    <property type="entry name" value="PLP-dependent transferases"/>
    <property type="match status" value="1"/>
</dbReference>
<feature type="compositionally biased region" description="Low complexity" evidence="1">
    <location>
        <begin position="21"/>
        <end position="30"/>
    </location>
</feature>
<dbReference type="PANTHER" id="PTHR43586:SF21">
    <property type="entry name" value="PYRIDOXAL PHOSPHATE (PLP)-DEPENDENT ASPARTATE AMINOTRANSFERASE SUPERFAMILY"/>
    <property type="match status" value="1"/>
</dbReference>
<dbReference type="Gene3D" id="3.90.1150.10">
    <property type="entry name" value="Aspartate Aminotransferase, domain 1"/>
    <property type="match status" value="1"/>
</dbReference>
<feature type="domain" description="Aminotransferase class V" evidence="2">
    <location>
        <begin position="83"/>
        <end position="446"/>
    </location>
</feature>
<feature type="region of interest" description="Disordered" evidence="1">
    <location>
        <begin position="1"/>
        <end position="39"/>
    </location>
</feature>
<dbReference type="NCBIfam" id="TIGR01976">
    <property type="entry name" value="am_tr_V_VC1184"/>
    <property type="match status" value="1"/>
</dbReference>